<gene>
    <name evidence="1" type="ORF">ADL29_37645</name>
</gene>
<dbReference type="AlphaFoldDB" id="A0A0N0XQ89"/>
<comment type="caution">
    <text evidence="1">The sequence shown here is derived from an EMBL/GenBank/DDBJ whole genome shotgun (WGS) entry which is preliminary data.</text>
</comment>
<dbReference type="Proteomes" id="UP000037982">
    <property type="component" value="Unassembled WGS sequence"/>
</dbReference>
<protein>
    <submittedName>
        <fullName evidence="1">Uncharacterized protein</fullName>
    </submittedName>
</protein>
<dbReference type="RefSeq" id="WP_053927952.1">
    <property type="nucleotide sequence ID" value="NZ_LGKG01000196.1"/>
</dbReference>
<reference evidence="2" key="1">
    <citation type="submission" date="2015-07" db="EMBL/GenBank/DDBJ databases">
        <authorList>
            <person name="Ju K.-S."/>
            <person name="Doroghazi J.R."/>
            <person name="Metcalf W.W."/>
        </authorList>
    </citation>
    <scope>NUCLEOTIDE SEQUENCE [LARGE SCALE GENOMIC DNA]</scope>
    <source>
        <strain evidence="2">NRRL ISP-5002</strain>
    </source>
</reference>
<accession>A0A0N0XQ89</accession>
<evidence type="ECO:0000313" key="1">
    <source>
        <dbReference type="EMBL" id="KPC58904.1"/>
    </source>
</evidence>
<sequence length="844" mass="93076">MTDSTRSALCLALSLADPETADGLAERLQADLPAVLADRFGLPEEMTEELLGADPAQMRAALGIDPQEWLLGAAELGDPVVGLALWHAWYRDDSGHQWRAMAVIPDLLATLLEAADLSDPRWYEDDGLFQELHEVISGPLLVAVLTSGFLGVTLGSLAQFGMHLPPPAVVDVCLRFQALWGTEAFSRFLGLLEDVPELDTGHPWLPDLLRRTLEAPDPEAFLREHRPAGWEDPEHLRAMLELRYGDSLLEFHTGRGFPARPAGLDWGLIRREHERRPVGLVEGEEEESSLTAGLLRLIQWEGCPHDLVMESFGRRPWETAEYADELPFEAFTQPMEYPASVYGRTLGDGVRAGRLPVERLLAEAIPADDVLWHLPDDHEPTRRALTGLVARLGTNPVNWLTCYARMQRAPTSSVAELIEDAVRTDTRRKRYTSWPRPEEAPAFAHFVPSSRRSFLMMFRCASEEAQLAVVPYLDPRGVQDFLIHGEPSPAVREAVVAAHGLPALVTMAASDDLSAEQLDYLRDLDEPAVNALLFGCTGLFDTPLLERPERERLLAGLLGSADGRPVPRELLAVLERQLHGRDRSWLTAFMESGEVEVARTILNARQLRIPATRLRLLAAVWERGGPDAVREILAMDRLPVTLRRQTEKLLDAPDGLERLRGRLAEEDTPDRLLAFLTNAPRRPGKQLRQLLEEGLEPPWSALVAAQNAGTLPAGLLGPLAELPDCPRELLLAMLATDPTYGKSDRDGQTGWVRDALRSARLASDDILSHAAPAREALALLRRHTGDGTAAPDGRPARKLGAALAREHLADDVEAWAVALQLLPTFAGTLPELLMAAGAVTHRQQ</sequence>
<organism evidence="1 2">
    <name type="scientific">Streptomyces chattanoogensis</name>
    <dbReference type="NCBI Taxonomy" id="66876"/>
    <lineage>
        <taxon>Bacteria</taxon>
        <taxon>Bacillati</taxon>
        <taxon>Actinomycetota</taxon>
        <taxon>Actinomycetes</taxon>
        <taxon>Kitasatosporales</taxon>
        <taxon>Streptomycetaceae</taxon>
        <taxon>Streptomyces</taxon>
    </lineage>
</organism>
<evidence type="ECO:0000313" key="2">
    <source>
        <dbReference type="Proteomes" id="UP000037982"/>
    </source>
</evidence>
<dbReference type="EMBL" id="LGKG01000196">
    <property type="protein sequence ID" value="KPC58904.1"/>
    <property type="molecule type" value="Genomic_DNA"/>
</dbReference>
<name>A0A0N0XQ89_9ACTN</name>
<proteinExistence type="predicted"/>
<dbReference type="PATRIC" id="fig|66876.3.peg.8276"/>
<keyword evidence="2" id="KW-1185">Reference proteome</keyword>